<dbReference type="AlphaFoldDB" id="A0A2H9TFJ2"/>
<evidence type="ECO:0000313" key="2">
    <source>
        <dbReference type="EMBL" id="PJF16553.1"/>
    </source>
</evidence>
<dbReference type="Proteomes" id="UP000240830">
    <property type="component" value="Unassembled WGS sequence"/>
</dbReference>
<comment type="caution">
    <text evidence="2">The sequence shown here is derived from an EMBL/GenBank/DDBJ whole genome shotgun (WGS) entry which is preliminary data.</text>
</comment>
<evidence type="ECO:0000313" key="3">
    <source>
        <dbReference type="Proteomes" id="UP000240830"/>
    </source>
</evidence>
<reference evidence="2 3" key="1">
    <citation type="submission" date="2016-10" db="EMBL/GenBank/DDBJ databases">
        <title>The genome of Paramicrosporidium saccamoebae is the missing link in understanding Cryptomycota and Microsporidia evolution.</title>
        <authorList>
            <person name="Quandt C.A."/>
            <person name="Beaudet D."/>
            <person name="Corsaro D."/>
            <person name="Michel R."/>
            <person name="Corradi N."/>
            <person name="James T."/>
        </authorList>
    </citation>
    <scope>NUCLEOTIDE SEQUENCE [LARGE SCALE GENOMIC DNA]</scope>
    <source>
        <strain evidence="2 3">KSL3</strain>
    </source>
</reference>
<organism evidence="2 3">
    <name type="scientific">Paramicrosporidium saccamoebae</name>
    <dbReference type="NCBI Taxonomy" id="1246581"/>
    <lineage>
        <taxon>Eukaryota</taxon>
        <taxon>Fungi</taxon>
        <taxon>Fungi incertae sedis</taxon>
        <taxon>Cryptomycota</taxon>
        <taxon>Cryptomycota incertae sedis</taxon>
        <taxon>Paramicrosporidium</taxon>
    </lineage>
</organism>
<accession>A0A2H9TFJ2</accession>
<sequence>MTLVPSLFLLYHLLLVHATWPANLYPFTMAEAWLLFIHTNRKAFDQVAFTKLLGTALLGCLDRLALRFAHVSGMTNADLVDNNLHTLNINFKRLEDEYRLELVGLDVLLASLKTPLTAMLNEAWPERSLTEKVSHFLYKLKPKRAWLGCSGSPKIKPRIALPRTGKEFLLLSKTIPMDLWIPVLLHLVRPLMLVLETARKVGCTDYKLVRKVYTEKFDELYPVAVKLTKARPITIITTTTHRRIRQKAPTIEPVKPLRIKAGRVSAKKSGLQRNVAPVKQLGDLPRSIPPVKQLVHLKAATVPAKQPMSPRMSASVEYNAAILSVLESMIQGQSGIYRIPSKISKYLSKDQAGVNEIYNRSNVLITRLGKTHLLPILADEHWMLLVLKMQSERRATLILYNPLSSKNNIAAQIVADSVLHSISAYHEERISNDCSLEWNDPVINSNIEGWVTDKPTETAGLVMEYCRILIKGKDPFRRGTHWQVGALRGAISILSFKDDK</sequence>
<gene>
    <name evidence="2" type="ORF">PSACC_03548</name>
</gene>
<feature type="chain" id="PRO_5014123505" description="Ubiquitin-like protease family profile domain-containing protein" evidence="1">
    <location>
        <begin position="19"/>
        <end position="500"/>
    </location>
</feature>
<evidence type="ECO:0008006" key="4">
    <source>
        <dbReference type="Google" id="ProtNLM"/>
    </source>
</evidence>
<protein>
    <recommendedName>
        <fullName evidence="4">Ubiquitin-like protease family profile domain-containing protein</fullName>
    </recommendedName>
</protein>
<feature type="signal peptide" evidence="1">
    <location>
        <begin position="1"/>
        <end position="18"/>
    </location>
</feature>
<proteinExistence type="predicted"/>
<keyword evidence="1" id="KW-0732">Signal</keyword>
<evidence type="ECO:0000256" key="1">
    <source>
        <dbReference type="SAM" id="SignalP"/>
    </source>
</evidence>
<keyword evidence="3" id="KW-1185">Reference proteome</keyword>
<dbReference type="EMBL" id="MTSL01000213">
    <property type="protein sequence ID" value="PJF16553.1"/>
    <property type="molecule type" value="Genomic_DNA"/>
</dbReference>
<name>A0A2H9TFJ2_9FUNG</name>